<dbReference type="EMBL" id="CM046395">
    <property type="protein sequence ID" value="KAI8541713.1"/>
    <property type="molecule type" value="Genomic_DNA"/>
</dbReference>
<reference evidence="1" key="1">
    <citation type="submission" date="2022-02" db="EMBL/GenBank/DDBJ databases">
        <title>Plant Genome Project.</title>
        <authorList>
            <person name="Zhang R.-G."/>
        </authorList>
    </citation>
    <scope>NUCLEOTIDE SEQUENCE</scope>
    <source>
        <strain evidence="1">AT1</strain>
    </source>
</reference>
<sequence length="448" mass="50418">MASHHHHHHCPPPAAATTSYCCCHYSTYYTPPPPPDSHLHSPPSHFHHHPPPPQPHHHSPHLNPLHEPFPHHNPHQTPHHPPQQTHQDFQPTVSSLLRRIVTLESSLLRRQYPFNSNPPSSRSLRDAAARTIQTHFRAFLVRRSRTLRQLKDLAAVKSALNALKTSLNQDTQFDSQAISRRTANLLLKLDSIQGGDPMIRDGKRSIMREIIRFMELIDEVTVKRCEISSIALKNVRYGRTGGNKIRIMYTDERVLGGKKSGGRVEKIHGFSVDSDYDRDDEGGIEVENPRISVNGKAGFSHNRDGGFVKTPAKVKKSVSFAENGNVYKVFATTREPISRGDTNSSDGSDSVDNEIEILDNLCRGVEEIRVLPKGNEADEEVNSEDGGSPHSSDGGRNPRRNLRDEDSYEVVGHYQGENEEFTFSIPHPVKMESRADLMKNRKSLKIVE</sequence>
<protein>
    <submittedName>
        <fullName evidence="1">Uncharacterized protein</fullName>
    </submittedName>
</protein>
<dbReference type="Proteomes" id="UP001062846">
    <property type="component" value="Chromosome 8"/>
</dbReference>
<keyword evidence="2" id="KW-1185">Reference proteome</keyword>
<gene>
    <name evidence="1" type="ORF">RHMOL_Rhmol08G0083400</name>
</gene>
<evidence type="ECO:0000313" key="2">
    <source>
        <dbReference type="Proteomes" id="UP001062846"/>
    </source>
</evidence>
<name>A0ACC0MKY3_RHOML</name>
<accession>A0ACC0MKY3</accession>
<comment type="caution">
    <text evidence="1">The sequence shown here is derived from an EMBL/GenBank/DDBJ whole genome shotgun (WGS) entry which is preliminary data.</text>
</comment>
<proteinExistence type="predicted"/>
<organism evidence="1 2">
    <name type="scientific">Rhododendron molle</name>
    <name type="common">Chinese azalea</name>
    <name type="synonym">Azalea mollis</name>
    <dbReference type="NCBI Taxonomy" id="49168"/>
    <lineage>
        <taxon>Eukaryota</taxon>
        <taxon>Viridiplantae</taxon>
        <taxon>Streptophyta</taxon>
        <taxon>Embryophyta</taxon>
        <taxon>Tracheophyta</taxon>
        <taxon>Spermatophyta</taxon>
        <taxon>Magnoliopsida</taxon>
        <taxon>eudicotyledons</taxon>
        <taxon>Gunneridae</taxon>
        <taxon>Pentapetalae</taxon>
        <taxon>asterids</taxon>
        <taxon>Ericales</taxon>
        <taxon>Ericaceae</taxon>
        <taxon>Ericoideae</taxon>
        <taxon>Rhodoreae</taxon>
        <taxon>Rhododendron</taxon>
    </lineage>
</organism>
<evidence type="ECO:0000313" key="1">
    <source>
        <dbReference type="EMBL" id="KAI8541713.1"/>
    </source>
</evidence>